<dbReference type="RefSeq" id="WP_395820154.1">
    <property type="nucleotide sequence ID" value="NZ_CP043494.1"/>
</dbReference>
<gene>
    <name evidence="1" type="ORF">F0U60_15825</name>
</gene>
<protein>
    <recommendedName>
        <fullName evidence="3">Lipoprotein</fullName>
    </recommendedName>
</protein>
<name>A0ABY9WNM0_9BACT</name>
<dbReference type="EMBL" id="CP043494">
    <property type="protein sequence ID" value="WNG45407.1"/>
    <property type="molecule type" value="Genomic_DNA"/>
</dbReference>
<organism evidence="1 2">
    <name type="scientific">Archangium minus</name>
    <dbReference type="NCBI Taxonomy" id="83450"/>
    <lineage>
        <taxon>Bacteria</taxon>
        <taxon>Pseudomonadati</taxon>
        <taxon>Myxococcota</taxon>
        <taxon>Myxococcia</taxon>
        <taxon>Myxococcales</taxon>
        <taxon>Cystobacterineae</taxon>
        <taxon>Archangiaceae</taxon>
        <taxon>Archangium</taxon>
    </lineage>
</organism>
<evidence type="ECO:0000313" key="1">
    <source>
        <dbReference type="EMBL" id="WNG45407.1"/>
    </source>
</evidence>
<accession>A0ABY9WNM0</accession>
<proteinExistence type="predicted"/>
<evidence type="ECO:0000313" key="2">
    <source>
        <dbReference type="Proteomes" id="UP001611383"/>
    </source>
</evidence>
<dbReference type="Proteomes" id="UP001611383">
    <property type="component" value="Chromosome"/>
</dbReference>
<sequence>MSNDVRITTTTGNGFEDVTTKVSFSSSEGRIQSYGAAMSSFFASFGKGEDHHVRFVQGYVKGISQNGSTGSGLVTGGMIDTSNNKASVAFTAAFPVQFG</sequence>
<evidence type="ECO:0008006" key="3">
    <source>
        <dbReference type="Google" id="ProtNLM"/>
    </source>
</evidence>
<reference evidence="1 2" key="1">
    <citation type="submission" date="2019-08" db="EMBL/GenBank/DDBJ databases">
        <title>Archangium and Cystobacter genomes.</title>
        <authorList>
            <person name="Chen I.-C.K."/>
            <person name="Wielgoss S."/>
        </authorList>
    </citation>
    <scope>NUCLEOTIDE SEQUENCE [LARGE SCALE GENOMIC DNA]</scope>
    <source>
        <strain evidence="1 2">Cbm 6</strain>
    </source>
</reference>
<keyword evidence="2" id="KW-1185">Reference proteome</keyword>